<evidence type="ECO:0000256" key="2">
    <source>
        <dbReference type="ARBA" id="ARBA00022692"/>
    </source>
</evidence>
<dbReference type="InterPro" id="IPR011547">
    <property type="entry name" value="SLC26A/SulP_dom"/>
</dbReference>
<evidence type="ECO:0000259" key="7">
    <source>
        <dbReference type="PROSITE" id="PS50801"/>
    </source>
</evidence>
<dbReference type="PANTHER" id="PTHR43310:SF1">
    <property type="entry name" value="SULFATE TRANSPORTER YBAR-RELATED"/>
    <property type="match status" value="1"/>
</dbReference>
<dbReference type="PROSITE" id="PS50801">
    <property type="entry name" value="STAS"/>
    <property type="match status" value="1"/>
</dbReference>
<dbReference type="PROSITE" id="PS50042">
    <property type="entry name" value="CNMP_BINDING_3"/>
    <property type="match status" value="1"/>
</dbReference>
<dbReference type="CDD" id="cd07042">
    <property type="entry name" value="STAS_SulP_like_sulfate_transporter"/>
    <property type="match status" value="1"/>
</dbReference>
<feature type="transmembrane region" description="Helical" evidence="5">
    <location>
        <begin position="347"/>
        <end position="377"/>
    </location>
</feature>
<feature type="transmembrane region" description="Helical" evidence="5">
    <location>
        <begin position="303"/>
        <end position="327"/>
    </location>
</feature>
<dbReference type="SUPFAM" id="SSF52091">
    <property type="entry name" value="SpoIIaa-like"/>
    <property type="match status" value="1"/>
</dbReference>
<dbReference type="InterPro" id="IPR018490">
    <property type="entry name" value="cNMP-bd_dom_sf"/>
</dbReference>
<comment type="subcellular location">
    <subcellularLocation>
        <location evidence="1">Membrane</location>
        <topology evidence="1">Multi-pass membrane protein</topology>
    </subcellularLocation>
</comment>
<dbReference type="PANTHER" id="PTHR43310">
    <property type="entry name" value="SULFATE TRANSPORTER YBAR-RELATED"/>
    <property type="match status" value="1"/>
</dbReference>
<keyword evidence="3 5" id="KW-1133">Transmembrane helix</keyword>
<dbReference type="Gene3D" id="2.60.120.10">
    <property type="entry name" value="Jelly Rolls"/>
    <property type="match status" value="1"/>
</dbReference>
<dbReference type="OrthoDB" id="9769739at2"/>
<keyword evidence="9" id="KW-1185">Reference proteome</keyword>
<dbReference type="RefSeq" id="WP_117176194.1">
    <property type="nucleotide sequence ID" value="NZ_QFZK01000004.1"/>
</dbReference>
<dbReference type="InterPro" id="IPR052706">
    <property type="entry name" value="Membrane-Transporter-like"/>
</dbReference>
<dbReference type="CDD" id="cd00038">
    <property type="entry name" value="CAP_ED"/>
    <property type="match status" value="1"/>
</dbReference>
<dbReference type="Pfam" id="PF00027">
    <property type="entry name" value="cNMP_binding"/>
    <property type="match status" value="1"/>
</dbReference>
<evidence type="ECO:0000256" key="1">
    <source>
        <dbReference type="ARBA" id="ARBA00004141"/>
    </source>
</evidence>
<protein>
    <submittedName>
        <fullName evidence="8">Cyclic nucleotide-binding protein</fullName>
    </submittedName>
</protein>
<comment type="caution">
    <text evidence="8">The sequence shown here is derived from an EMBL/GenBank/DDBJ whole genome shotgun (WGS) entry which is preliminary data.</text>
</comment>
<dbReference type="AlphaFoldDB" id="A0A3E1RDX4"/>
<evidence type="ECO:0000259" key="6">
    <source>
        <dbReference type="PROSITE" id="PS50042"/>
    </source>
</evidence>
<feature type="transmembrane region" description="Helical" evidence="5">
    <location>
        <begin position="48"/>
        <end position="68"/>
    </location>
</feature>
<accession>A0A3E1RDX4</accession>
<gene>
    <name evidence="8" type="ORF">DIC66_08770</name>
</gene>
<dbReference type="GO" id="GO:0016020">
    <property type="term" value="C:membrane"/>
    <property type="evidence" value="ECO:0007669"/>
    <property type="project" value="UniProtKB-SubCell"/>
</dbReference>
<evidence type="ECO:0000256" key="3">
    <source>
        <dbReference type="ARBA" id="ARBA00022989"/>
    </source>
</evidence>
<feature type="transmembrane region" description="Helical" evidence="5">
    <location>
        <begin position="397"/>
        <end position="428"/>
    </location>
</feature>
<reference evidence="8 9" key="1">
    <citation type="submission" date="2018-05" db="EMBL/GenBank/DDBJ databases">
        <title>Rhodoferax soyangensis sp.nov., isolated from an oligotrophic freshwater lake.</title>
        <authorList>
            <person name="Park M."/>
        </authorList>
    </citation>
    <scope>NUCLEOTIDE SEQUENCE [LARGE SCALE GENOMIC DNA]</scope>
    <source>
        <strain evidence="8 9">IMCC26218</strain>
    </source>
</reference>
<dbReference type="InterPro" id="IPR000595">
    <property type="entry name" value="cNMP-bd_dom"/>
</dbReference>
<feature type="transmembrane region" description="Helical" evidence="5">
    <location>
        <begin position="261"/>
        <end position="283"/>
    </location>
</feature>
<keyword evidence="4 5" id="KW-0472">Membrane</keyword>
<dbReference type="InterPro" id="IPR036513">
    <property type="entry name" value="STAS_dom_sf"/>
</dbReference>
<keyword evidence="2 5" id="KW-0812">Transmembrane</keyword>
<dbReference type="Pfam" id="PF01740">
    <property type="entry name" value="STAS"/>
    <property type="match status" value="1"/>
</dbReference>
<evidence type="ECO:0000256" key="4">
    <source>
        <dbReference type="ARBA" id="ARBA00023136"/>
    </source>
</evidence>
<evidence type="ECO:0000256" key="5">
    <source>
        <dbReference type="SAM" id="Phobius"/>
    </source>
</evidence>
<feature type="transmembrane region" description="Helical" evidence="5">
    <location>
        <begin position="200"/>
        <end position="218"/>
    </location>
</feature>
<dbReference type="InterPro" id="IPR014710">
    <property type="entry name" value="RmlC-like_jellyroll"/>
</dbReference>
<dbReference type="InterPro" id="IPR002645">
    <property type="entry name" value="STAS_dom"/>
</dbReference>
<dbReference type="SUPFAM" id="SSF51206">
    <property type="entry name" value="cAMP-binding domain-like"/>
    <property type="match status" value="1"/>
</dbReference>
<dbReference type="Proteomes" id="UP000260665">
    <property type="component" value="Unassembled WGS sequence"/>
</dbReference>
<feature type="transmembrane region" description="Helical" evidence="5">
    <location>
        <begin position="101"/>
        <end position="123"/>
    </location>
</feature>
<evidence type="ECO:0000313" key="9">
    <source>
        <dbReference type="Proteomes" id="UP000260665"/>
    </source>
</evidence>
<organism evidence="8 9">
    <name type="scientific">Rhodoferax lacus</name>
    <dbReference type="NCBI Taxonomy" id="2184758"/>
    <lineage>
        <taxon>Bacteria</taxon>
        <taxon>Pseudomonadati</taxon>
        <taxon>Pseudomonadota</taxon>
        <taxon>Betaproteobacteria</taxon>
        <taxon>Burkholderiales</taxon>
        <taxon>Comamonadaceae</taxon>
        <taxon>Rhodoferax</taxon>
    </lineage>
</organism>
<dbReference type="EMBL" id="QFZK01000004">
    <property type="protein sequence ID" value="RFO97222.1"/>
    <property type="molecule type" value="Genomic_DNA"/>
</dbReference>
<proteinExistence type="predicted"/>
<feature type="domain" description="STAS" evidence="7">
    <location>
        <begin position="457"/>
        <end position="589"/>
    </location>
</feature>
<sequence length="752" mass="80782">MTALTRVLDRFKVPGDLWGGFASMLVALPASVGFGVTVYSAISPQYAVFGALAGILGATALGLIAPTFGGTDRLISAPCAPAAAVLSAFAIELVHQGTAPASIVLLLTVMGMLTGMIQMFIGFMGAGRLIKYIPYTVVSGYLSGVGLIIVGSQIPHFVGASSDLHWWRALTSPETWDGRSLIVGGATVGAAFVALRGKRTIPATIVGILAGLLAYVLLARNDPTMRTLENNPLVLGALGATGEGYLQTITSRWTDIGELRLSQIAALLGSALTLAALLSIDTLKTCVVIDQMTRTRHEPNRELLAQGLANIASSAVGGMPGAGTMGATMVNLSSGAQTRVSGVIEGVLALLAALLLSQFIAWVPVATLAGILIVVGLRMIDTKPLRFLESRATVFDFAVVLVVVACALTVGLIAASATGVALSILLFVREQVGGSVVRHKTFVSQRSSTWYRPEDEMRLIAQQGDRAVIFELQGSLFFGTTYELYTLLEPELKTRDYVILDLRRVQSVDITAANMLGNARDLLRERGKLLLLSHVREQLPNGRNLREFLIQTGLIEPDVPVPALLGAQAPEPQGTVRVFKDLPAAIEWVEDRIVSQIVRPQDSQAALTLQEMQMFKDHRDDTMADLEASLQQRSFKAGETIYAIGDQVPELFLIRSGEVRITAPIAASRQVHHIATYGRGDFFGGMSFLDELARSENAIAQTDIELFALSLEQYVRLSENHKKLSLLLMTAISRTLAQRLRHADGERTLLHA</sequence>
<evidence type="ECO:0000313" key="8">
    <source>
        <dbReference type="EMBL" id="RFO97222.1"/>
    </source>
</evidence>
<name>A0A3E1RDX4_9BURK</name>
<feature type="domain" description="Cyclic nucleotide-binding" evidence="6">
    <location>
        <begin position="614"/>
        <end position="717"/>
    </location>
</feature>
<dbReference type="SMART" id="SM00100">
    <property type="entry name" value="cNMP"/>
    <property type="match status" value="1"/>
</dbReference>
<dbReference type="Gene3D" id="3.30.750.24">
    <property type="entry name" value="STAS domain"/>
    <property type="match status" value="1"/>
</dbReference>
<feature type="transmembrane region" description="Helical" evidence="5">
    <location>
        <begin position="21"/>
        <end position="42"/>
    </location>
</feature>
<dbReference type="Pfam" id="PF00916">
    <property type="entry name" value="Sulfate_transp"/>
    <property type="match status" value="1"/>
</dbReference>
<feature type="transmembrane region" description="Helical" evidence="5">
    <location>
        <begin position="135"/>
        <end position="158"/>
    </location>
</feature>